<dbReference type="PROSITE" id="PS51910">
    <property type="entry name" value="GH18_2"/>
    <property type="match status" value="1"/>
</dbReference>
<keyword evidence="5 10" id="KW-0378">Hydrolase</keyword>
<dbReference type="Pfam" id="PF00704">
    <property type="entry name" value="Glyco_hydro_18"/>
    <property type="match status" value="1"/>
</dbReference>
<keyword evidence="7" id="KW-0119">Carbohydrate metabolism</keyword>
<evidence type="ECO:0000259" key="13">
    <source>
        <dbReference type="PROSITE" id="PS50853"/>
    </source>
</evidence>
<dbReference type="Pfam" id="PF00041">
    <property type="entry name" value="fn3"/>
    <property type="match status" value="2"/>
</dbReference>
<evidence type="ECO:0000256" key="3">
    <source>
        <dbReference type="ARBA" id="ARBA00012729"/>
    </source>
</evidence>
<dbReference type="InterPro" id="IPR013783">
    <property type="entry name" value="Ig-like_fold"/>
</dbReference>
<dbReference type="GO" id="GO:0000272">
    <property type="term" value="P:polysaccharide catabolic process"/>
    <property type="evidence" value="ECO:0007669"/>
    <property type="project" value="UniProtKB-KW"/>
</dbReference>
<feature type="signal peptide" evidence="12">
    <location>
        <begin position="1"/>
        <end position="18"/>
    </location>
</feature>
<dbReference type="FunFam" id="2.60.40.10:FF:001114">
    <property type="entry name" value="Chitinase A1"/>
    <property type="match status" value="2"/>
</dbReference>
<dbReference type="PROSITE" id="PS50853">
    <property type="entry name" value="FN3"/>
    <property type="match status" value="2"/>
</dbReference>
<evidence type="ECO:0000313" key="16">
    <source>
        <dbReference type="Proteomes" id="UP000562352"/>
    </source>
</evidence>
<gene>
    <name evidence="15" type="ORF">FHS22_004401</name>
</gene>
<dbReference type="SUPFAM" id="SSF49785">
    <property type="entry name" value="Galactose-binding domain-like"/>
    <property type="match status" value="1"/>
</dbReference>
<evidence type="ECO:0000256" key="4">
    <source>
        <dbReference type="ARBA" id="ARBA00022729"/>
    </source>
</evidence>
<dbReference type="Gene3D" id="3.10.50.10">
    <property type="match status" value="1"/>
</dbReference>
<dbReference type="Gene3D" id="2.60.120.430">
    <property type="entry name" value="Galactose-binding lectin"/>
    <property type="match status" value="1"/>
</dbReference>
<accession>A0A841DAG1</accession>
<keyword evidence="4 12" id="KW-0732">Signal</keyword>
<dbReference type="SUPFAM" id="SSF51445">
    <property type="entry name" value="(Trans)glycosidases"/>
    <property type="match status" value="1"/>
</dbReference>
<dbReference type="SMART" id="SM00636">
    <property type="entry name" value="Glyco_18"/>
    <property type="match status" value="1"/>
</dbReference>
<dbReference type="RefSeq" id="WP_184944268.1">
    <property type="nucleotide sequence ID" value="NZ_BAAAWZ010000001.1"/>
</dbReference>
<dbReference type="InterPro" id="IPR036116">
    <property type="entry name" value="FN3_sf"/>
</dbReference>
<dbReference type="InterPro" id="IPR001579">
    <property type="entry name" value="Glyco_hydro_18_chit_AS"/>
</dbReference>
<reference evidence="15 16" key="1">
    <citation type="submission" date="2020-08" db="EMBL/GenBank/DDBJ databases">
        <title>Genomic Encyclopedia of Type Strains, Phase III (KMG-III): the genomes of soil and plant-associated and newly described type strains.</title>
        <authorList>
            <person name="Whitman W."/>
        </authorList>
    </citation>
    <scope>NUCLEOTIDE SEQUENCE [LARGE SCALE GENOMIC DNA]</scope>
    <source>
        <strain evidence="15 16">CECT 3303</strain>
    </source>
</reference>
<dbReference type="EMBL" id="JACHJJ010000015">
    <property type="protein sequence ID" value="MBB5965115.1"/>
    <property type="molecule type" value="Genomic_DNA"/>
</dbReference>
<dbReference type="PANTHER" id="PTHR11177">
    <property type="entry name" value="CHITINASE"/>
    <property type="match status" value="1"/>
</dbReference>
<dbReference type="GO" id="GO:0006032">
    <property type="term" value="P:chitin catabolic process"/>
    <property type="evidence" value="ECO:0007669"/>
    <property type="project" value="UniProtKB-KW"/>
</dbReference>
<evidence type="ECO:0000256" key="1">
    <source>
        <dbReference type="ARBA" id="ARBA00000822"/>
    </source>
</evidence>
<keyword evidence="6" id="KW-0146">Chitin degradation</keyword>
<evidence type="ECO:0000256" key="10">
    <source>
        <dbReference type="RuleBase" id="RU000489"/>
    </source>
</evidence>
<feature type="domain" description="GH18" evidence="14">
    <location>
        <begin position="371"/>
        <end position="739"/>
    </location>
</feature>
<dbReference type="SMART" id="SM00060">
    <property type="entry name" value="FN3"/>
    <property type="match status" value="2"/>
</dbReference>
<dbReference type="InterPro" id="IPR017853">
    <property type="entry name" value="GH"/>
</dbReference>
<dbReference type="InterPro" id="IPR001223">
    <property type="entry name" value="Glyco_hydro18_cat"/>
</dbReference>
<feature type="domain" description="Fibronectin type-III" evidence="13">
    <location>
        <begin position="281"/>
        <end position="366"/>
    </location>
</feature>
<evidence type="ECO:0000256" key="12">
    <source>
        <dbReference type="SAM" id="SignalP"/>
    </source>
</evidence>
<feature type="domain" description="Fibronectin type-III" evidence="13">
    <location>
        <begin position="186"/>
        <end position="271"/>
    </location>
</feature>
<keyword evidence="16" id="KW-1185">Reference proteome</keyword>
<feature type="chain" id="PRO_5038854242" description="chitinase" evidence="12">
    <location>
        <begin position="19"/>
        <end position="739"/>
    </location>
</feature>
<evidence type="ECO:0000256" key="9">
    <source>
        <dbReference type="ARBA" id="ARBA00023326"/>
    </source>
</evidence>
<comment type="catalytic activity">
    <reaction evidence="1">
        <text>Random endo-hydrolysis of N-acetyl-beta-D-glucosaminide (1-&gt;4)-beta-linkages in chitin and chitodextrins.</text>
        <dbReference type="EC" id="3.2.1.14"/>
    </reaction>
</comment>
<comment type="caution">
    <text evidence="15">The sequence shown here is derived from an EMBL/GenBank/DDBJ whole genome shotgun (WGS) entry which is preliminary data.</text>
</comment>
<evidence type="ECO:0000256" key="6">
    <source>
        <dbReference type="ARBA" id="ARBA00023024"/>
    </source>
</evidence>
<dbReference type="InterPro" id="IPR003961">
    <property type="entry name" value="FN3_dom"/>
</dbReference>
<dbReference type="PROSITE" id="PS01095">
    <property type="entry name" value="GH18_1"/>
    <property type="match status" value="1"/>
</dbReference>
<keyword evidence="9" id="KW-0624">Polysaccharide degradation</keyword>
<dbReference type="InterPro" id="IPR050314">
    <property type="entry name" value="Glycosyl_Hydrlase_18"/>
</dbReference>
<dbReference type="PANTHER" id="PTHR11177:SF317">
    <property type="entry name" value="CHITINASE 12-RELATED"/>
    <property type="match status" value="1"/>
</dbReference>
<name>A0A841DAG1_PLAVE</name>
<keyword evidence="8 10" id="KW-0326">Glycosidase</keyword>
<evidence type="ECO:0000256" key="11">
    <source>
        <dbReference type="SAM" id="MobiDB-lite"/>
    </source>
</evidence>
<proteinExistence type="inferred from homology"/>
<protein>
    <recommendedName>
        <fullName evidence="3">chitinase</fullName>
        <ecNumber evidence="3">3.2.1.14</ecNumber>
    </recommendedName>
</protein>
<dbReference type="GO" id="GO:0008843">
    <property type="term" value="F:endochitinase activity"/>
    <property type="evidence" value="ECO:0007669"/>
    <property type="project" value="UniProtKB-EC"/>
</dbReference>
<dbReference type="Pfam" id="PF11721">
    <property type="entry name" value="Malectin"/>
    <property type="match status" value="1"/>
</dbReference>
<dbReference type="SUPFAM" id="SSF49265">
    <property type="entry name" value="Fibronectin type III"/>
    <property type="match status" value="1"/>
</dbReference>
<evidence type="ECO:0000256" key="7">
    <source>
        <dbReference type="ARBA" id="ARBA00023277"/>
    </source>
</evidence>
<dbReference type="GO" id="GO:0008061">
    <property type="term" value="F:chitin binding"/>
    <property type="evidence" value="ECO:0007669"/>
    <property type="project" value="InterPro"/>
</dbReference>
<sequence length="739" mass="76772">MLLPLGAAAVTMAPGAYGAAAVPIRANSGGAAVTDGAGVQWSADKAYTAGDWGYQTSYGTNTTSSPIAGTTDDSLYQSYNTFNGWSGYRFDVPNGTYQVTLKMVEDWANGAGQRKFDVRAEGAGVLTAFDIFAACGRLTACDKTFPVTVTDGALDVQFNMNGGANYATVSAISVTGQTGGDTPPTAPANLRSTAATTTSVSLQWNASTDDVGVTGYEVYRGGTLVATVTGTSHTDTGLTAKTEYAYTVRARDTAGQRSGASNELKVTTEDDGGGDTEAPSTPGGLRAGAVGATTAELSWNASTDNVKVTGYEVYRGGALVATVTGTSHTDTGLTAKTEYAYTVKARDAAGNRSGASNELKVTTKEGGTGGSRLLGYFTNWGVYGRNYHVKNIVTSGSASKLTHINYAFGNVQGGRCTIGDGFADYEKSYTADQSVDGVADTWDQPLRGNFNQLRKLKKAYPNIKVLWSFGGWTWSGGFGQAAANPAAFAESCYNLVEDPRWADVFDGIDIDWEYPNACGLTCDTSGPNAFKNLMAALRAKFGSGNLVTAAITADGSSGGKIDATDYAGAAQYVDWLMPMTYDFFGAWAAQGPTAPHSPLTSYSGIPQEGFNSDAAIQKLKSKGVPANKLLLGIGFYGRGWTGVTQSAPGGTATGAAPGTYEAGNEDYKVLKTKCPATGTIAGTAYAHCGNQWWSYDTPATIGGKMGYSKNQGLGGAFFWELSGDTANGELISAMKSGLG</sequence>
<dbReference type="AlphaFoldDB" id="A0A841DAG1"/>
<evidence type="ECO:0000256" key="8">
    <source>
        <dbReference type="ARBA" id="ARBA00023295"/>
    </source>
</evidence>
<dbReference type="InterPro" id="IPR008979">
    <property type="entry name" value="Galactose-bd-like_sf"/>
</dbReference>
<dbReference type="SUPFAM" id="SSF54556">
    <property type="entry name" value="Chitinase insertion domain"/>
    <property type="match status" value="1"/>
</dbReference>
<dbReference type="EC" id="3.2.1.14" evidence="3"/>
<dbReference type="CDD" id="cd06548">
    <property type="entry name" value="GH18_chitinase"/>
    <property type="match status" value="1"/>
</dbReference>
<dbReference type="Proteomes" id="UP000562352">
    <property type="component" value="Unassembled WGS sequence"/>
</dbReference>
<feature type="region of interest" description="Disordered" evidence="11">
    <location>
        <begin position="253"/>
        <end position="285"/>
    </location>
</feature>
<dbReference type="InterPro" id="IPR011583">
    <property type="entry name" value="Chitinase_II/V-like_cat"/>
</dbReference>
<dbReference type="InterPro" id="IPR029070">
    <property type="entry name" value="Chitinase_insertion_sf"/>
</dbReference>
<evidence type="ECO:0000256" key="2">
    <source>
        <dbReference type="ARBA" id="ARBA00009121"/>
    </source>
</evidence>
<dbReference type="CDD" id="cd00063">
    <property type="entry name" value="FN3"/>
    <property type="match status" value="2"/>
</dbReference>
<comment type="similarity">
    <text evidence="2">Belongs to the glycosyl hydrolase 18 family. Chitinase class II subfamily.</text>
</comment>
<dbReference type="InterPro" id="IPR021720">
    <property type="entry name" value="Malectin_dom"/>
</dbReference>
<evidence type="ECO:0000259" key="14">
    <source>
        <dbReference type="PROSITE" id="PS51910"/>
    </source>
</evidence>
<feature type="compositionally biased region" description="Polar residues" evidence="11">
    <location>
        <begin position="255"/>
        <end position="265"/>
    </location>
</feature>
<evidence type="ECO:0000256" key="5">
    <source>
        <dbReference type="ARBA" id="ARBA00022801"/>
    </source>
</evidence>
<organism evidence="15 16">
    <name type="scientific">Planomonospora venezuelensis</name>
    <dbReference type="NCBI Taxonomy" id="1999"/>
    <lineage>
        <taxon>Bacteria</taxon>
        <taxon>Bacillati</taxon>
        <taxon>Actinomycetota</taxon>
        <taxon>Actinomycetes</taxon>
        <taxon>Streptosporangiales</taxon>
        <taxon>Streptosporangiaceae</taxon>
        <taxon>Planomonospora</taxon>
    </lineage>
</organism>
<dbReference type="Gene3D" id="2.60.40.10">
    <property type="entry name" value="Immunoglobulins"/>
    <property type="match status" value="2"/>
</dbReference>
<dbReference type="Gene3D" id="3.20.20.80">
    <property type="entry name" value="Glycosidases"/>
    <property type="match status" value="1"/>
</dbReference>
<evidence type="ECO:0000313" key="15">
    <source>
        <dbReference type="EMBL" id="MBB5965115.1"/>
    </source>
</evidence>